<dbReference type="InterPro" id="IPR003439">
    <property type="entry name" value="ABC_transporter-like_ATP-bd"/>
</dbReference>
<dbReference type="Gene3D" id="3.40.50.300">
    <property type="entry name" value="P-loop containing nucleotide triphosphate hydrolases"/>
    <property type="match status" value="1"/>
</dbReference>
<evidence type="ECO:0000313" key="6">
    <source>
        <dbReference type="Proteomes" id="UP000319424"/>
    </source>
</evidence>
<dbReference type="AlphaFoldDB" id="A0A552VBD3"/>
<dbReference type="InterPro" id="IPR010230">
    <property type="entry name" value="FeS-cluster_ATPase_SufC"/>
</dbReference>
<evidence type="ECO:0000256" key="1">
    <source>
        <dbReference type="ARBA" id="ARBA00006216"/>
    </source>
</evidence>
<dbReference type="RefSeq" id="WP_144015848.1">
    <property type="nucleotide sequence ID" value="NZ_VJXW01000004.1"/>
</dbReference>
<dbReference type="GO" id="GO:0005524">
    <property type="term" value="F:ATP binding"/>
    <property type="evidence" value="ECO:0007669"/>
    <property type="project" value="UniProtKB-KW"/>
</dbReference>
<evidence type="ECO:0000259" key="4">
    <source>
        <dbReference type="PROSITE" id="PS50893"/>
    </source>
</evidence>
<sequence>MSEFLKIENLSVSVDDKQILKNINMVVNKGEVHVLMGPNGAGKSTLLNTIMAHPKYKITEGKIFYQGEDITNLKADERAKKGIFLSFQSPEEINGVNLEEFIKVALNVRGVDTGSVLKFHKKVESKMNDLKMDSLVAQRYVNVGFSGGEKKKSEILQMSMIDPNLVMLDEIDSGLDVDAVKVVSKEVEQFFNKDKALIIITHHKDILADIKPDIVHVLKDGEMVKTSDASLIDEIESQGYENL</sequence>
<protein>
    <submittedName>
        <fullName evidence="5">Fe-S cluster assembly ATPase SufC</fullName>
    </submittedName>
</protein>
<dbReference type="PANTHER" id="PTHR43204">
    <property type="entry name" value="ABC TRANSPORTER I FAMILY MEMBER 6, CHLOROPLASTIC"/>
    <property type="match status" value="1"/>
</dbReference>
<name>A0A552VBD3_9FIRM</name>
<reference evidence="5 6" key="1">
    <citation type="submission" date="2019-07" db="EMBL/GenBank/DDBJ databases">
        <title>Criibacterium bergeronii gen. nov., sp. nov. isolated from human clinical samples.</title>
        <authorList>
            <person name="Maheux A.F."/>
            <person name="Boudreau D.K."/>
            <person name="Berube E."/>
            <person name="Brodeur S."/>
            <person name="Bernard K.A."/>
            <person name="Abed J.Y."/>
            <person name="Ducrey E."/>
            <person name="Guay E.F."/>
            <person name="Raymond F."/>
            <person name="Corbeil J."/>
            <person name="Domingo M.-C."/>
            <person name="Roy P.H."/>
            <person name="Boissinot M."/>
            <person name="Tocheva E.I."/>
            <person name="Omar R.F."/>
        </authorList>
    </citation>
    <scope>NUCLEOTIDE SEQUENCE [LARGE SCALE GENOMIC DNA]</scope>
    <source>
        <strain evidence="5 6">CCRI-24246</strain>
    </source>
</reference>
<comment type="similarity">
    <text evidence="1">Belongs to the ABC transporter superfamily. Ycf16 family.</text>
</comment>
<dbReference type="NCBIfam" id="TIGR01978">
    <property type="entry name" value="sufC"/>
    <property type="match status" value="1"/>
</dbReference>
<accession>A0A552VBD3</accession>
<dbReference type="CDD" id="cd03217">
    <property type="entry name" value="ABC_FeS_Assembly"/>
    <property type="match status" value="1"/>
</dbReference>
<dbReference type="InterPro" id="IPR003593">
    <property type="entry name" value="AAA+_ATPase"/>
</dbReference>
<dbReference type="Pfam" id="PF00005">
    <property type="entry name" value="ABC_tran"/>
    <property type="match status" value="1"/>
</dbReference>
<evidence type="ECO:0000313" key="5">
    <source>
        <dbReference type="EMBL" id="TRW27792.1"/>
    </source>
</evidence>
<dbReference type="OrthoDB" id="9806149at2"/>
<dbReference type="PROSITE" id="PS50893">
    <property type="entry name" value="ABC_TRANSPORTER_2"/>
    <property type="match status" value="1"/>
</dbReference>
<comment type="caution">
    <text evidence="5">The sequence shown here is derived from an EMBL/GenBank/DDBJ whole genome shotgun (WGS) entry which is preliminary data.</text>
</comment>
<keyword evidence="2" id="KW-0547">Nucleotide-binding</keyword>
<evidence type="ECO:0000256" key="2">
    <source>
        <dbReference type="ARBA" id="ARBA00022741"/>
    </source>
</evidence>
<gene>
    <name evidence="5" type="primary">sufC</name>
    <name evidence="5" type="ORF">FL857_04285</name>
</gene>
<dbReference type="EMBL" id="VJXW01000004">
    <property type="protein sequence ID" value="TRW27792.1"/>
    <property type="molecule type" value="Genomic_DNA"/>
</dbReference>
<dbReference type="GO" id="GO:0016887">
    <property type="term" value="F:ATP hydrolysis activity"/>
    <property type="evidence" value="ECO:0007669"/>
    <property type="project" value="InterPro"/>
</dbReference>
<dbReference type="SMART" id="SM00382">
    <property type="entry name" value="AAA"/>
    <property type="match status" value="1"/>
</dbReference>
<feature type="domain" description="ABC transporter" evidence="4">
    <location>
        <begin position="5"/>
        <end position="243"/>
    </location>
</feature>
<dbReference type="InterPro" id="IPR027417">
    <property type="entry name" value="P-loop_NTPase"/>
</dbReference>
<organism evidence="5 6">
    <name type="scientific">Criibacterium bergeronii</name>
    <dbReference type="NCBI Taxonomy" id="1871336"/>
    <lineage>
        <taxon>Bacteria</taxon>
        <taxon>Bacillati</taxon>
        <taxon>Bacillota</taxon>
        <taxon>Clostridia</taxon>
        <taxon>Peptostreptococcales</taxon>
        <taxon>Filifactoraceae</taxon>
        <taxon>Criibacterium</taxon>
    </lineage>
</organism>
<keyword evidence="3" id="KW-0067">ATP-binding</keyword>
<proteinExistence type="inferred from homology"/>
<dbReference type="SUPFAM" id="SSF52540">
    <property type="entry name" value="P-loop containing nucleoside triphosphate hydrolases"/>
    <property type="match status" value="1"/>
</dbReference>
<dbReference type="PANTHER" id="PTHR43204:SF1">
    <property type="entry name" value="ABC TRANSPORTER I FAMILY MEMBER 6, CHLOROPLASTIC"/>
    <property type="match status" value="1"/>
</dbReference>
<dbReference type="Proteomes" id="UP000319424">
    <property type="component" value="Unassembled WGS sequence"/>
</dbReference>
<evidence type="ECO:0000256" key="3">
    <source>
        <dbReference type="ARBA" id="ARBA00022840"/>
    </source>
</evidence>